<organism evidence="1 2">
    <name type="scientific">Hyalomma asiaticum</name>
    <name type="common">Tick</name>
    <dbReference type="NCBI Taxonomy" id="266040"/>
    <lineage>
        <taxon>Eukaryota</taxon>
        <taxon>Metazoa</taxon>
        <taxon>Ecdysozoa</taxon>
        <taxon>Arthropoda</taxon>
        <taxon>Chelicerata</taxon>
        <taxon>Arachnida</taxon>
        <taxon>Acari</taxon>
        <taxon>Parasitiformes</taxon>
        <taxon>Ixodida</taxon>
        <taxon>Ixodoidea</taxon>
        <taxon>Ixodidae</taxon>
        <taxon>Hyalomminae</taxon>
        <taxon>Hyalomma</taxon>
    </lineage>
</organism>
<name>A0ACB7SG92_HYAAI</name>
<evidence type="ECO:0000313" key="2">
    <source>
        <dbReference type="Proteomes" id="UP000821845"/>
    </source>
</evidence>
<keyword evidence="2" id="KW-1185">Reference proteome</keyword>
<protein>
    <submittedName>
        <fullName evidence="1">Uncharacterized protein</fullName>
    </submittedName>
</protein>
<comment type="caution">
    <text evidence="1">The sequence shown here is derived from an EMBL/GenBank/DDBJ whole genome shotgun (WGS) entry which is preliminary data.</text>
</comment>
<sequence length="110" mass="12137">MVTRKFGGDEISDQAERGVSRYTAMAIARFVRLLAYTVRIYDVQAYNATVVARAPAAAEMWTFLLLWDAPSALAVPAYRNVFRMLFALCGVRPCKRGPPSVAFDAVVAAF</sequence>
<reference evidence="1" key="1">
    <citation type="submission" date="2020-05" db="EMBL/GenBank/DDBJ databases">
        <title>Large-scale comparative analyses of tick genomes elucidate their genetic diversity and vector capacities.</title>
        <authorList>
            <person name="Jia N."/>
            <person name="Wang J."/>
            <person name="Shi W."/>
            <person name="Du L."/>
            <person name="Sun Y."/>
            <person name="Zhan W."/>
            <person name="Jiang J."/>
            <person name="Wang Q."/>
            <person name="Zhang B."/>
            <person name="Ji P."/>
            <person name="Sakyi L.B."/>
            <person name="Cui X."/>
            <person name="Yuan T."/>
            <person name="Jiang B."/>
            <person name="Yang W."/>
            <person name="Lam T.T.-Y."/>
            <person name="Chang Q."/>
            <person name="Ding S."/>
            <person name="Wang X."/>
            <person name="Zhu J."/>
            <person name="Ruan X."/>
            <person name="Zhao L."/>
            <person name="Wei J."/>
            <person name="Que T."/>
            <person name="Du C."/>
            <person name="Cheng J."/>
            <person name="Dai P."/>
            <person name="Han X."/>
            <person name="Huang E."/>
            <person name="Gao Y."/>
            <person name="Liu J."/>
            <person name="Shao H."/>
            <person name="Ye R."/>
            <person name="Li L."/>
            <person name="Wei W."/>
            <person name="Wang X."/>
            <person name="Wang C."/>
            <person name="Yang T."/>
            <person name="Huo Q."/>
            <person name="Li W."/>
            <person name="Guo W."/>
            <person name="Chen H."/>
            <person name="Zhou L."/>
            <person name="Ni X."/>
            <person name="Tian J."/>
            <person name="Zhou Y."/>
            <person name="Sheng Y."/>
            <person name="Liu T."/>
            <person name="Pan Y."/>
            <person name="Xia L."/>
            <person name="Li J."/>
            <person name="Zhao F."/>
            <person name="Cao W."/>
        </authorList>
    </citation>
    <scope>NUCLEOTIDE SEQUENCE</scope>
    <source>
        <strain evidence="1">Hyas-2018</strain>
    </source>
</reference>
<accession>A0ACB7SG92</accession>
<proteinExistence type="predicted"/>
<gene>
    <name evidence="1" type="ORF">HPB50_017681</name>
</gene>
<dbReference type="EMBL" id="CM023484">
    <property type="protein sequence ID" value="KAH6933715.1"/>
    <property type="molecule type" value="Genomic_DNA"/>
</dbReference>
<dbReference type="Proteomes" id="UP000821845">
    <property type="component" value="Chromosome 4"/>
</dbReference>
<evidence type="ECO:0000313" key="1">
    <source>
        <dbReference type="EMBL" id="KAH6933715.1"/>
    </source>
</evidence>